<evidence type="ECO:0000313" key="1">
    <source>
        <dbReference type="EMBL" id="MBX00488.1"/>
    </source>
</evidence>
<organism evidence="1">
    <name type="scientific">Rhizophora mucronata</name>
    <name type="common">Asiatic mangrove</name>
    <dbReference type="NCBI Taxonomy" id="61149"/>
    <lineage>
        <taxon>Eukaryota</taxon>
        <taxon>Viridiplantae</taxon>
        <taxon>Streptophyta</taxon>
        <taxon>Embryophyta</taxon>
        <taxon>Tracheophyta</taxon>
        <taxon>Spermatophyta</taxon>
        <taxon>Magnoliopsida</taxon>
        <taxon>eudicotyledons</taxon>
        <taxon>Gunneridae</taxon>
        <taxon>Pentapetalae</taxon>
        <taxon>rosids</taxon>
        <taxon>fabids</taxon>
        <taxon>Malpighiales</taxon>
        <taxon>Rhizophoraceae</taxon>
        <taxon>Rhizophora</taxon>
    </lineage>
</organism>
<proteinExistence type="predicted"/>
<accession>A0A2P2K434</accession>
<sequence>MPFLVLFHCPITYASPKRGRRKSKSPEVNSQETYLNIDAHIICILYEV</sequence>
<protein>
    <submittedName>
        <fullName evidence="1">Uncharacterized protein</fullName>
    </submittedName>
</protein>
<dbReference type="EMBL" id="GGEC01020004">
    <property type="protein sequence ID" value="MBX00488.1"/>
    <property type="molecule type" value="Transcribed_RNA"/>
</dbReference>
<dbReference type="AlphaFoldDB" id="A0A2P2K434"/>
<reference evidence="1" key="1">
    <citation type="submission" date="2018-02" db="EMBL/GenBank/DDBJ databases">
        <title>Rhizophora mucronata_Transcriptome.</title>
        <authorList>
            <person name="Meera S.P."/>
            <person name="Sreeshan A."/>
            <person name="Augustine A."/>
        </authorList>
    </citation>
    <scope>NUCLEOTIDE SEQUENCE</scope>
    <source>
        <tissue evidence="1">Leaf</tissue>
    </source>
</reference>
<name>A0A2P2K434_RHIMU</name>